<sequence length="219" mass="24737">AVSHLPIQLPGWATLPYETPLYAPPPPLKDIPDVIFLDVNASCPCNGKRTFYVDTLPTTRQPCTVYTLTSAYSTHVDLQRCPNSNIRQNLFIGPDPRALGLFNFNNSLFFTHELLNDYTSFFTTSETPFTSWVKVIARRYQENSSSKAFVTDEVFRNVWFSFVNIQRLDGDMVCPQCGPTPSDTIWDGVTLAFNRKHLLSNLAPPTQIQGDAPAHTRKY</sequence>
<feature type="non-terminal residue" evidence="1">
    <location>
        <position position="219"/>
    </location>
</feature>
<evidence type="ECO:0000313" key="2">
    <source>
        <dbReference type="Proteomes" id="UP000308600"/>
    </source>
</evidence>
<name>A0ACD3AAH9_9AGAR</name>
<dbReference type="Proteomes" id="UP000308600">
    <property type="component" value="Unassembled WGS sequence"/>
</dbReference>
<accession>A0ACD3AAH9</accession>
<feature type="non-terminal residue" evidence="1">
    <location>
        <position position="1"/>
    </location>
</feature>
<evidence type="ECO:0000313" key="1">
    <source>
        <dbReference type="EMBL" id="TFK62329.1"/>
    </source>
</evidence>
<proteinExistence type="predicted"/>
<protein>
    <submittedName>
        <fullName evidence="1">Uncharacterized protein</fullName>
    </submittedName>
</protein>
<dbReference type="EMBL" id="ML208589">
    <property type="protein sequence ID" value="TFK62329.1"/>
    <property type="molecule type" value="Genomic_DNA"/>
</dbReference>
<reference evidence="1 2" key="1">
    <citation type="journal article" date="2019" name="Nat. Ecol. Evol.">
        <title>Megaphylogeny resolves global patterns of mushroom evolution.</title>
        <authorList>
            <person name="Varga T."/>
            <person name="Krizsan K."/>
            <person name="Foldi C."/>
            <person name="Dima B."/>
            <person name="Sanchez-Garcia M."/>
            <person name="Sanchez-Ramirez S."/>
            <person name="Szollosi G.J."/>
            <person name="Szarkandi J.G."/>
            <person name="Papp V."/>
            <person name="Albert L."/>
            <person name="Andreopoulos W."/>
            <person name="Angelini C."/>
            <person name="Antonin V."/>
            <person name="Barry K.W."/>
            <person name="Bougher N.L."/>
            <person name="Buchanan P."/>
            <person name="Buyck B."/>
            <person name="Bense V."/>
            <person name="Catcheside P."/>
            <person name="Chovatia M."/>
            <person name="Cooper J."/>
            <person name="Damon W."/>
            <person name="Desjardin D."/>
            <person name="Finy P."/>
            <person name="Geml J."/>
            <person name="Haridas S."/>
            <person name="Hughes K."/>
            <person name="Justo A."/>
            <person name="Karasinski D."/>
            <person name="Kautmanova I."/>
            <person name="Kiss B."/>
            <person name="Kocsube S."/>
            <person name="Kotiranta H."/>
            <person name="LaButti K.M."/>
            <person name="Lechner B.E."/>
            <person name="Liimatainen K."/>
            <person name="Lipzen A."/>
            <person name="Lukacs Z."/>
            <person name="Mihaltcheva S."/>
            <person name="Morgado L.N."/>
            <person name="Niskanen T."/>
            <person name="Noordeloos M.E."/>
            <person name="Ohm R.A."/>
            <person name="Ortiz-Santana B."/>
            <person name="Ovrebo C."/>
            <person name="Racz N."/>
            <person name="Riley R."/>
            <person name="Savchenko A."/>
            <person name="Shiryaev A."/>
            <person name="Soop K."/>
            <person name="Spirin V."/>
            <person name="Szebenyi C."/>
            <person name="Tomsovsky M."/>
            <person name="Tulloss R.E."/>
            <person name="Uehling J."/>
            <person name="Grigoriev I.V."/>
            <person name="Vagvolgyi C."/>
            <person name="Papp T."/>
            <person name="Martin F.M."/>
            <person name="Miettinen O."/>
            <person name="Hibbett D.S."/>
            <person name="Nagy L.G."/>
        </authorList>
    </citation>
    <scope>NUCLEOTIDE SEQUENCE [LARGE SCALE GENOMIC DNA]</scope>
    <source>
        <strain evidence="1 2">NL-1719</strain>
    </source>
</reference>
<keyword evidence="2" id="KW-1185">Reference proteome</keyword>
<gene>
    <name evidence="1" type="ORF">BDN72DRAFT_733318</name>
</gene>
<organism evidence="1 2">
    <name type="scientific">Pluteus cervinus</name>
    <dbReference type="NCBI Taxonomy" id="181527"/>
    <lineage>
        <taxon>Eukaryota</taxon>
        <taxon>Fungi</taxon>
        <taxon>Dikarya</taxon>
        <taxon>Basidiomycota</taxon>
        <taxon>Agaricomycotina</taxon>
        <taxon>Agaricomycetes</taxon>
        <taxon>Agaricomycetidae</taxon>
        <taxon>Agaricales</taxon>
        <taxon>Pluteineae</taxon>
        <taxon>Pluteaceae</taxon>
        <taxon>Pluteus</taxon>
    </lineage>
</organism>